<name>A0A9N9EXF5_9GLOM</name>
<dbReference type="AlphaFoldDB" id="A0A9N9EXF5"/>
<feature type="non-terminal residue" evidence="2">
    <location>
        <position position="1"/>
    </location>
</feature>
<organism evidence="2 3">
    <name type="scientific">Funneliformis caledonium</name>
    <dbReference type="NCBI Taxonomy" id="1117310"/>
    <lineage>
        <taxon>Eukaryota</taxon>
        <taxon>Fungi</taxon>
        <taxon>Fungi incertae sedis</taxon>
        <taxon>Mucoromycota</taxon>
        <taxon>Glomeromycotina</taxon>
        <taxon>Glomeromycetes</taxon>
        <taxon>Glomerales</taxon>
        <taxon>Glomeraceae</taxon>
        <taxon>Funneliformis</taxon>
    </lineage>
</organism>
<evidence type="ECO:0000313" key="2">
    <source>
        <dbReference type="EMBL" id="CAG8691101.1"/>
    </source>
</evidence>
<dbReference type="Proteomes" id="UP000789570">
    <property type="component" value="Unassembled WGS sequence"/>
</dbReference>
<sequence length="132" mass="14654">LLTGASPISSSELKLPQKVQDIVIGCLLGDASAERRVTLWGYTTALIPISKSTLDGKGGIHYFFTFRTKTSSLAYWISEDGAYTGAGILIHTNCFTREEVELLISVIEKNFGIKSNIRANYDNWIIILLQKR</sequence>
<evidence type="ECO:0000259" key="1">
    <source>
        <dbReference type="Pfam" id="PF03161"/>
    </source>
</evidence>
<comment type="caution">
    <text evidence="2">The sequence shown here is derived from an EMBL/GenBank/DDBJ whole genome shotgun (WGS) entry which is preliminary data.</text>
</comment>
<dbReference type="InterPro" id="IPR027434">
    <property type="entry name" value="Homing_endonucl"/>
</dbReference>
<dbReference type="GO" id="GO:0004519">
    <property type="term" value="F:endonuclease activity"/>
    <property type="evidence" value="ECO:0007669"/>
    <property type="project" value="InterPro"/>
</dbReference>
<keyword evidence="3" id="KW-1185">Reference proteome</keyword>
<accession>A0A9N9EXF5</accession>
<dbReference type="SUPFAM" id="SSF55608">
    <property type="entry name" value="Homing endonucleases"/>
    <property type="match status" value="1"/>
</dbReference>
<reference evidence="2" key="1">
    <citation type="submission" date="2021-06" db="EMBL/GenBank/DDBJ databases">
        <authorList>
            <person name="Kallberg Y."/>
            <person name="Tangrot J."/>
            <person name="Rosling A."/>
        </authorList>
    </citation>
    <scope>NUCLEOTIDE SEQUENCE</scope>
    <source>
        <strain evidence="2">UK204</strain>
    </source>
</reference>
<gene>
    <name evidence="2" type="ORF">FCALED_LOCUS12962</name>
</gene>
<dbReference type="InterPro" id="IPR004860">
    <property type="entry name" value="LAGLIDADG_dom"/>
</dbReference>
<dbReference type="Gene3D" id="3.10.28.10">
    <property type="entry name" value="Homing endonucleases"/>
    <property type="match status" value="1"/>
</dbReference>
<feature type="domain" description="Homing endonuclease LAGLIDADG" evidence="1">
    <location>
        <begin position="71"/>
        <end position="127"/>
    </location>
</feature>
<dbReference type="OrthoDB" id="2888667at2759"/>
<evidence type="ECO:0000313" key="3">
    <source>
        <dbReference type="Proteomes" id="UP000789570"/>
    </source>
</evidence>
<protein>
    <submittedName>
        <fullName evidence="2">13079_t:CDS:1</fullName>
    </submittedName>
</protein>
<proteinExistence type="predicted"/>
<dbReference type="Pfam" id="PF03161">
    <property type="entry name" value="LAGLIDADG_2"/>
    <property type="match status" value="1"/>
</dbReference>
<dbReference type="EMBL" id="CAJVPQ010006939">
    <property type="protein sequence ID" value="CAG8691101.1"/>
    <property type="molecule type" value="Genomic_DNA"/>
</dbReference>